<reference evidence="2 3" key="1">
    <citation type="submission" date="2016-07" db="EMBL/GenBank/DDBJ databases">
        <title>Pervasive Adenine N6-methylation of Active Genes in Fungi.</title>
        <authorList>
            <consortium name="DOE Joint Genome Institute"/>
            <person name="Mondo S.J."/>
            <person name="Dannebaum R.O."/>
            <person name="Kuo R.C."/>
            <person name="Labutti K."/>
            <person name="Haridas S."/>
            <person name="Kuo A."/>
            <person name="Salamov A."/>
            <person name="Ahrendt S.R."/>
            <person name="Lipzen A."/>
            <person name="Sullivan W."/>
            <person name="Andreopoulos W.B."/>
            <person name="Clum A."/>
            <person name="Lindquist E."/>
            <person name="Daum C."/>
            <person name="Ramamoorthy G.K."/>
            <person name="Gryganskyi A."/>
            <person name="Culley D."/>
            <person name="Magnuson J.K."/>
            <person name="James T.Y."/>
            <person name="O'Malley M.A."/>
            <person name="Stajich J.E."/>
            <person name="Spatafora J.W."/>
            <person name="Visel A."/>
            <person name="Grigoriev I.V."/>
        </authorList>
    </citation>
    <scope>NUCLEOTIDE SEQUENCE [LARGE SCALE GENOMIC DNA]</scope>
    <source>
        <strain evidence="2 3">NRRL 3116</strain>
    </source>
</reference>
<feature type="region of interest" description="Disordered" evidence="1">
    <location>
        <begin position="27"/>
        <end position="143"/>
    </location>
</feature>
<evidence type="ECO:0000313" key="3">
    <source>
        <dbReference type="Proteomes" id="UP000193648"/>
    </source>
</evidence>
<evidence type="ECO:0000256" key="1">
    <source>
        <dbReference type="SAM" id="MobiDB-lite"/>
    </source>
</evidence>
<feature type="compositionally biased region" description="Basic residues" evidence="1">
    <location>
        <begin position="79"/>
        <end position="89"/>
    </location>
</feature>
<dbReference type="Proteomes" id="UP000193648">
    <property type="component" value="Unassembled WGS sequence"/>
</dbReference>
<dbReference type="AlphaFoldDB" id="A0A1Y2GYL7"/>
<feature type="region of interest" description="Disordered" evidence="1">
    <location>
        <begin position="306"/>
        <end position="327"/>
    </location>
</feature>
<dbReference type="InParanoid" id="A0A1Y2GYL7"/>
<evidence type="ECO:0000313" key="2">
    <source>
        <dbReference type="EMBL" id="ORZ26573.1"/>
    </source>
</evidence>
<dbReference type="RefSeq" id="XP_021884336.1">
    <property type="nucleotide sequence ID" value="XM_022019890.1"/>
</dbReference>
<feature type="compositionally biased region" description="Basic residues" evidence="1">
    <location>
        <begin position="116"/>
        <end position="136"/>
    </location>
</feature>
<proteinExistence type="predicted"/>
<protein>
    <submittedName>
        <fullName evidence="2">Uncharacterized protein</fullName>
    </submittedName>
</protein>
<accession>A0A1Y2GYL7</accession>
<keyword evidence="3" id="KW-1185">Reference proteome</keyword>
<name>A0A1Y2GYL7_9FUNG</name>
<organism evidence="2 3">
    <name type="scientific">Lobosporangium transversale</name>
    <dbReference type="NCBI Taxonomy" id="64571"/>
    <lineage>
        <taxon>Eukaryota</taxon>
        <taxon>Fungi</taxon>
        <taxon>Fungi incertae sedis</taxon>
        <taxon>Mucoromycota</taxon>
        <taxon>Mortierellomycotina</taxon>
        <taxon>Mortierellomycetes</taxon>
        <taxon>Mortierellales</taxon>
        <taxon>Mortierellaceae</taxon>
        <taxon>Lobosporangium</taxon>
    </lineage>
</organism>
<gene>
    <name evidence="2" type="ORF">BCR41DRAFT_201815</name>
</gene>
<dbReference type="OrthoDB" id="2448689at2759"/>
<comment type="caution">
    <text evidence="2">The sequence shown here is derived from an EMBL/GenBank/DDBJ whole genome shotgun (WGS) entry which is preliminary data.</text>
</comment>
<sequence>MKLEIELEQAKLQDQLTRHVQVLNLVKRNKRREAKEEERAERRRLRKERRARATDEDQAMTDVGPQGSSDLNEEVQRRSERHRRHRSPRHTSGDATANGVDANGLDIEEEDEEARQRRKQERRERRERKERRAQRRRDREQERLPLPMVVVRMPGYAGQSSDSESNISVVRRVREEQKPKRGYVIWHAFFFFYKFPLDDLKLKHSFFFLSISIYSSKSKRRCESTGQEITMVEIQIPQQDELSIISDTEILGDLGFNTVTMDELETMLPKNLIDAVKYTVNSEERHNRSPRGHRRMRASEDMLLSAAAASDTTDGDSTMTATDGDADMMSGPTCITVRGGFEREIVRAASEGVSASS</sequence>
<dbReference type="EMBL" id="MCFF01000006">
    <property type="protein sequence ID" value="ORZ26573.1"/>
    <property type="molecule type" value="Genomic_DNA"/>
</dbReference>
<dbReference type="GeneID" id="33561734"/>